<evidence type="ECO:0000313" key="4">
    <source>
        <dbReference type="Proteomes" id="UP000244727"/>
    </source>
</evidence>
<proteinExistence type="predicted"/>
<keyword evidence="1" id="KW-0175">Coiled coil</keyword>
<dbReference type="EMBL" id="CP028858">
    <property type="protein sequence ID" value="AWB28490.1"/>
    <property type="molecule type" value="Genomic_DNA"/>
</dbReference>
<evidence type="ECO:0000313" key="3">
    <source>
        <dbReference type="EMBL" id="AWB28490.1"/>
    </source>
</evidence>
<dbReference type="KEGG" id="harc:HARCEL1_12660"/>
<feature type="coiled-coil region" evidence="1">
    <location>
        <begin position="28"/>
        <end position="55"/>
    </location>
</feature>
<accession>A0A2R4X3X4</accession>
<keyword evidence="4" id="KW-1185">Reference proteome</keyword>
<evidence type="ECO:0000256" key="2">
    <source>
        <dbReference type="SAM" id="MobiDB-lite"/>
    </source>
</evidence>
<feature type="region of interest" description="Disordered" evidence="2">
    <location>
        <begin position="113"/>
        <end position="141"/>
    </location>
</feature>
<dbReference type="AlphaFoldDB" id="A0A2R4X3X4"/>
<reference evidence="3 4" key="1">
    <citation type="submission" date="2018-04" db="EMBL/GenBank/DDBJ databases">
        <title>Halococcoides cellulosivorans gen. nov., sp. nov., an extremely halophilic cellulose-utilizing haloarchaeon from hypersaline lakes.</title>
        <authorList>
            <person name="Sorokin D.Y."/>
            <person name="Toshchakov S.V."/>
            <person name="Samarov N.I."/>
            <person name="Korzhenkov A."/>
            <person name="Kublanov I.V."/>
        </authorList>
    </citation>
    <scope>NUCLEOTIDE SEQUENCE [LARGE SCALE GENOMIC DNA]</scope>
    <source>
        <strain evidence="3 4">HArcel1</strain>
    </source>
</reference>
<feature type="compositionally biased region" description="Basic and acidic residues" evidence="2">
    <location>
        <begin position="12"/>
        <end position="21"/>
    </location>
</feature>
<sequence length="141" mass="15240">MVLPDPGTLQDAARHAERVAEEGIDTSNAKALAKMRNALKRLEDAAQDARKGEIEPALDEEVDVGDNVGDVVRVTQSRSTVTDTEAALEMLEDADADPGDLMRIYVGRFRDAVNGSDSDPSEVIEDEEYTCYHRTGDGSSG</sequence>
<gene>
    <name evidence="3" type="ORF">HARCEL1_12660</name>
</gene>
<feature type="compositionally biased region" description="Basic and acidic residues" evidence="2">
    <location>
        <begin position="130"/>
        <end position="141"/>
    </location>
</feature>
<dbReference type="RefSeq" id="WP_108383938.1">
    <property type="nucleotide sequence ID" value="NZ_CP028858.1"/>
</dbReference>
<dbReference type="GeneID" id="36513373"/>
<feature type="compositionally biased region" description="Acidic residues" evidence="2">
    <location>
        <begin position="119"/>
        <end position="129"/>
    </location>
</feature>
<feature type="region of interest" description="Disordered" evidence="2">
    <location>
        <begin position="1"/>
        <end position="21"/>
    </location>
</feature>
<dbReference type="Proteomes" id="UP000244727">
    <property type="component" value="Chromosome"/>
</dbReference>
<name>A0A2R4X3X4_9EURY</name>
<organism evidence="3 4">
    <name type="scientific">Halococcoides cellulosivorans</name>
    <dbReference type="NCBI Taxonomy" id="1679096"/>
    <lineage>
        <taxon>Archaea</taxon>
        <taxon>Methanobacteriati</taxon>
        <taxon>Methanobacteriota</taxon>
        <taxon>Stenosarchaea group</taxon>
        <taxon>Halobacteria</taxon>
        <taxon>Halobacteriales</taxon>
        <taxon>Haloarculaceae</taxon>
        <taxon>Halococcoides</taxon>
    </lineage>
</organism>
<evidence type="ECO:0000256" key="1">
    <source>
        <dbReference type="SAM" id="Coils"/>
    </source>
</evidence>
<protein>
    <submittedName>
        <fullName evidence="3">Uncharacterized protein</fullName>
    </submittedName>
</protein>